<proteinExistence type="predicted"/>
<evidence type="ECO:0000313" key="1">
    <source>
        <dbReference type="EMBL" id="TXC70059.1"/>
    </source>
</evidence>
<dbReference type="OrthoDB" id="7472509at2"/>
<evidence type="ECO:0008006" key="3">
    <source>
        <dbReference type="Google" id="ProtNLM"/>
    </source>
</evidence>
<gene>
    <name evidence="1" type="ORF">FSB78_03155</name>
</gene>
<comment type="caution">
    <text evidence="1">The sequence shown here is derived from an EMBL/GenBank/DDBJ whole genome shotgun (WGS) entry which is preliminary data.</text>
</comment>
<sequence length="139" mass="14804">MIALLLLLAQVTAPPVVPTQPAVVAPLPPQDWSTLPILRVRRPASDMPDLSAFVRSEVAAGRCAAAAASAQGWVLKIDLAVLATPGGQVRRITPRAIDCPTVEQYAAGLVLGTARDNVDVRGAQSDTWYRTTMTFAWSE</sequence>
<accession>A0A5C6UBE9</accession>
<dbReference type="AlphaFoldDB" id="A0A5C6UBE9"/>
<organism evidence="1 2">
    <name type="scientific">Sphingomonas ginsenosidivorax</name>
    <dbReference type="NCBI Taxonomy" id="862135"/>
    <lineage>
        <taxon>Bacteria</taxon>
        <taxon>Pseudomonadati</taxon>
        <taxon>Pseudomonadota</taxon>
        <taxon>Alphaproteobacteria</taxon>
        <taxon>Sphingomonadales</taxon>
        <taxon>Sphingomonadaceae</taxon>
        <taxon>Sphingomonas</taxon>
    </lineage>
</organism>
<protein>
    <recommendedName>
        <fullName evidence="3">TonB C-terminal domain-containing protein</fullName>
    </recommendedName>
</protein>
<dbReference type="Proteomes" id="UP000321250">
    <property type="component" value="Unassembled WGS sequence"/>
</dbReference>
<reference evidence="1 2" key="1">
    <citation type="journal article" date="2013" name="Antonie Van Leeuwenhoek">
        <title>Sphingomonas ginsenosidivorax sp. nov., with the ability to transform ginsenosides.</title>
        <authorList>
            <person name="Jin X.F."/>
            <person name="Kim J.K."/>
            <person name="Liu Q.M."/>
            <person name="Kang M.S."/>
            <person name="He D."/>
            <person name="Jin F.X."/>
            <person name="Kim S.C."/>
            <person name="Im W.T."/>
        </authorList>
    </citation>
    <scope>NUCLEOTIDE SEQUENCE [LARGE SCALE GENOMIC DNA]</scope>
    <source>
        <strain evidence="1 2">KHI67</strain>
    </source>
</reference>
<name>A0A5C6UBE9_9SPHN</name>
<dbReference type="EMBL" id="VOQR01000001">
    <property type="protein sequence ID" value="TXC70059.1"/>
    <property type="molecule type" value="Genomic_DNA"/>
</dbReference>
<evidence type="ECO:0000313" key="2">
    <source>
        <dbReference type="Proteomes" id="UP000321250"/>
    </source>
</evidence>
<keyword evidence="2" id="KW-1185">Reference proteome</keyword>
<dbReference type="RefSeq" id="WP_147079890.1">
    <property type="nucleotide sequence ID" value="NZ_VOQR01000001.1"/>
</dbReference>